<organism evidence="5 6">
    <name type="scientific">Trichonephila inaurata madagascariensis</name>
    <dbReference type="NCBI Taxonomy" id="2747483"/>
    <lineage>
        <taxon>Eukaryota</taxon>
        <taxon>Metazoa</taxon>
        <taxon>Ecdysozoa</taxon>
        <taxon>Arthropoda</taxon>
        <taxon>Chelicerata</taxon>
        <taxon>Arachnida</taxon>
        <taxon>Araneae</taxon>
        <taxon>Araneomorphae</taxon>
        <taxon>Entelegynae</taxon>
        <taxon>Araneoidea</taxon>
        <taxon>Nephilidae</taxon>
        <taxon>Trichonephila</taxon>
        <taxon>Trichonephila inaurata</taxon>
    </lineage>
</organism>
<evidence type="ECO:0000259" key="4">
    <source>
        <dbReference type="PROSITE" id="PS50125"/>
    </source>
</evidence>
<dbReference type="PROSITE" id="PS50125">
    <property type="entry name" value="GUANYLATE_CYCLASE_2"/>
    <property type="match status" value="2"/>
</dbReference>
<dbReference type="FunFam" id="3.30.70.1230:FF:000017">
    <property type="entry name" value="Adenylate cyclase type 10"/>
    <property type="match status" value="1"/>
</dbReference>
<dbReference type="GO" id="GO:0005737">
    <property type="term" value="C:cytoplasm"/>
    <property type="evidence" value="ECO:0007669"/>
    <property type="project" value="TreeGrafter"/>
</dbReference>
<dbReference type="Gene3D" id="3.30.70.1230">
    <property type="entry name" value="Nucleotide cyclase"/>
    <property type="match status" value="2"/>
</dbReference>
<keyword evidence="6" id="KW-1185">Reference proteome</keyword>
<feature type="domain" description="Guanylate cyclase" evidence="4">
    <location>
        <begin position="45"/>
        <end position="177"/>
    </location>
</feature>
<protein>
    <submittedName>
        <fullName evidence="5">Adenylate cyclase type 10</fullName>
    </submittedName>
</protein>
<dbReference type="PANTHER" id="PTHR16305:SF28">
    <property type="entry name" value="GUANYLATE CYCLASE DOMAIN-CONTAINING PROTEIN"/>
    <property type="match status" value="1"/>
</dbReference>
<comment type="caution">
    <text evidence="5">The sequence shown here is derived from an EMBL/GenBank/DDBJ whole genome shotgun (WGS) entry which is preliminary data.</text>
</comment>
<dbReference type="InterPro" id="IPR029787">
    <property type="entry name" value="Nucleotide_cyclase"/>
</dbReference>
<keyword evidence="3" id="KW-0456">Lyase</keyword>
<dbReference type="GO" id="GO:0035556">
    <property type="term" value="P:intracellular signal transduction"/>
    <property type="evidence" value="ECO:0007669"/>
    <property type="project" value="InterPro"/>
</dbReference>
<evidence type="ECO:0000256" key="1">
    <source>
        <dbReference type="ARBA" id="ARBA00022741"/>
    </source>
</evidence>
<dbReference type="GO" id="GO:0005524">
    <property type="term" value="F:ATP binding"/>
    <property type="evidence" value="ECO:0007669"/>
    <property type="project" value="UniProtKB-KW"/>
</dbReference>
<keyword evidence="1" id="KW-0547">Nucleotide-binding</keyword>
<proteinExistence type="predicted"/>
<dbReference type="SUPFAM" id="SSF55073">
    <property type="entry name" value="Nucleotide cyclase"/>
    <property type="match status" value="2"/>
</dbReference>
<evidence type="ECO:0000313" key="5">
    <source>
        <dbReference type="EMBL" id="GFY69739.1"/>
    </source>
</evidence>
<dbReference type="Pfam" id="PF00211">
    <property type="entry name" value="Guanylate_cyc"/>
    <property type="match status" value="2"/>
</dbReference>
<name>A0A8X7CEZ1_9ARAC</name>
<dbReference type="Proteomes" id="UP000886998">
    <property type="component" value="Unassembled WGS sequence"/>
</dbReference>
<dbReference type="CDD" id="cd07302">
    <property type="entry name" value="CHD"/>
    <property type="match status" value="2"/>
</dbReference>
<sequence>MEEEEEEERLDMKFLPLTFIPNIIIEEIMKESICTIPYQIHNNAIILIADVCGFTSLTESYCQKGTCGIEELAKILNGYMSTLAAMLLEGGGDILNFAGDAFLVYWPDTERSTEYAFNCAVALQTHDCLQTKNLDGTLKVKIGIGKGKVVNWILGSPDDFLLFVMAGHAIAEAHHAEEMCQSGDIIISQEVFKALKEIRVDTFKTTELTDGFVKISDYKGASIKEPDPKRFDKIEGITDEHVQMTKIFLIPSLRDLRTGAELSYISELTTVTILFVSLMGIDAEEPQTLDKTFDLVLACAKSQGGVLNKMLLFDKGCTYLVVFGLPGQKHPDDAARGLLCANDIIKKHREIDLNASIGIATGTCYCGIVGHILRQEYTVIGNRVNLAARIMVKYRNEPIVLDSTTYHLSRESLGDDCFYQLPCRKMKGIESAGYIYAFRIRTKSIVVAESSVQFAEPVSVTKGEDDKEKLLSCLKSLFQEEERSKILGSGLKPVIVVQGISNSGKNYYMYYGVCEAEKIGYKICCCCTLETYRGEPFMTIGLLIQRMLDMSPQESVQERQQKILEALPGGFDSQLYLFNHLFHVQFPSPDLVNIDETYMRNEAMRLFKIIFREFGQDSTVLIAIDEAESMDDDSWLLIRQLSEEGTFVIMLSLSEDFRRPSISACMLLLKTYICLRIKDSVEDYFASIVCWFLGVKAVEKELFRYLKKKTQDSTQLLHEVLLSPAVLEFTMLVPFDNLGSHEKKFFISEFPVPEDQEKETVLACAKKPGVKLRDMKVPTNINDAVKSSFHFLTVQDRLLLKRAAILGPVFDQHVLEVVSHGIPTEQVSTSINNLLTKSILSFACTSGIILEKLPAKDPFKKLACYNVCFCSKVTGKSIFRNCQVPHEHAGPYRRLRFRTKVFRLCILSYMTREQYNTMRREIVSELEYSGLICVSCKGKTSESVHTALDLGDMRVTPVQTDVKLCACLEKRPETYNRLAYIQQSHGNKIFTLQYMQRKAQAAIDIGYPMQGLIYSSQALKLLPQDPDDPTLQPNDEEEKDVDLIILRASLVRMKALSALLLGNYYYAGYFLQRSLDLLGMDTIYFHGVLRPRELKDILTKIPLLHAESITESIGVLSRTYVAAGKYELALKMLKIEFFALSYFPIDFLQILEFMMSLYECQRQLKPQKRFKRLEHYLLKICRQRLQKYDVTMHKLDIRCVGAAYVLVIEMNLNRGCLARAEQLAKESLKLLEYLSDQRTIPTIYINLLEIYFHNKRIMDCFPVLDDLKEIMDACSPEIWSLTYCAIFISMMHKFKGKRNSYYDAAFLTISHKIIFPANYSYTRGNDV</sequence>
<dbReference type="EMBL" id="BMAV01017780">
    <property type="protein sequence ID" value="GFY69739.1"/>
    <property type="molecule type" value="Genomic_DNA"/>
</dbReference>
<accession>A0A8X7CEZ1</accession>
<gene>
    <name evidence="5" type="primary">ADCY10</name>
    <name evidence="5" type="ORF">TNIN_256491</name>
</gene>
<evidence type="ECO:0000256" key="2">
    <source>
        <dbReference type="ARBA" id="ARBA00022840"/>
    </source>
</evidence>
<dbReference type="SUPFAM" id="SSF52540">
    <property type="entry name" value="P-loop containing nucleoside triphosphate hydrolases"/>
    <property type="match status" value="1"/>
</dbReference>
<keyword evidence="2" id="KW-0067">ATP-binding</keyword>
<feature type="domain" description="Guanylate cyclase" evidence="4">
    <location>
        <begin position="316"/>
        <end position="391"/>
    </location>
</feature>
<dbReference type="GO" id="GO:0009190">
    <property type="term" value="P:cyclic nucleotide biosynthetic process"/>
    <property type="evidence" value="ECO:0007669"/>
    <property type="project" value="InterPro"/>
</dbReference>
<dbReference type="InterPro" id="IPR027417">
    <property type="entry name" value="P-loop_NTPase"/>
</dbReference>
<reference evidence="5" key="1">
    <citation type="submission" date="2020-08" db="EMBL/GenBank/DDBJ databases">
        <title>Multicomponent nature underlies the extraordinary mechanical properties of spider dragline silk.</title>
        <authorList>
            <person name="Kono N."/>
            <person name="Nakamura H."/>
            <person name="Mori M."/>
            <person name="Yoshida Y."/>
            <person name="Ohtoshi R."/>
            <person name="Malay A.D."/>
            <person name="Moran D.A.P."/>
            <person name="Tomita M."/>
            <person name="Numata K."/>
            <person name="Arakawa K."/>
        </authorList>
    </citation>
    <scope>NUCLEOTIDE SEQUENCE</scope>
</reference>
<evidence type="ECO:0000313" key="6">
    <source>
        <dbReference type="Proteomes" id="UP000886998"/>
    </source>
</evidence>
<dbReference type="InterPro" id="IPR001054">
    <property type="entry name" value="A/G_cyclase"/>
</dbReference>
<dbReference type="PANTHER" id="PTHR16305">
    <property type="entry name" value="TESTICULAR SOLUBLE ADENYLYL CYCLASE"/>
    <property type="match status" value="1"/>
</dbReference>
<evidence type="ECO:0000256" key="3">
    <source>
        <dbReference type="ARBA" id="ARBA00023239"/>
    </source>
</evidence>
<dbReference type="GO" id="GO:0004016">
    <property type="term" value="F:adenylate cyclase activity"/>
    <property type="evidence" value="ECO:0007669"/>
    <property type="project" value="TreeGrafter"/>
</dbReference>
<dbReference type="OrthoDB" id="6425263at2759"/>